<sequence>MKTLTTTRRVYGNESPDDTAGTMWRPTDFDDFHDGGAYPEVFAVQFPSEIGWQKKEINSEINDTISCPPSLPVDMETLMKDSTETMLRVKGNRNRTDAHESYKAFVRAFERDAEAKEIETFGSLCEAKSIEIIDNDTVDAKMFENEFVTCENGVGKPCVVRNIFKDRFHGVDLLDLFPEEMLTVNDKAPARRTDKGAMRQNTLLVTSKRYKEYMDDYEKCNEDDDDAKPAPFYNNGWRIFSTHPEKVNPYFANMHPAFTRAADETETILRETFKFVVKSSSAPHMQSHVDAMTANVSRSLNKAFIGPAGCITRLHYDAQNAHGFLAQTKGRKLFVLFHPAADVGATNCCSSADEQTEMNQSLIDPLRHIPEKARKHLYACVVEENEAIFIPHKWWHYAVSLDSSHTVMRNFFHSKTNVEGLVTMVMRSVANNQTN</sequence>
<proteinExistence type="inferred from homology"/>
<dbReference type="InterPro" id="IPR041667">
    <property type="entry name" value="Cupin_8"/>
</dbReference>
<organism evidence="4 5">
    <name type="scientific">Bathycoccus prasinos</name>
    <dbReference type="NCBI Taxonomy" id="41875"/>
    <lineage>
        <taxon>Eukaryota</taxon>
        <taxon>Viridiplantae</taxon>
        <taxon>Chlorophyta</taxon>
        <taxon>Mamiellophyceae</taxon>
        <taxon>Mamiellales</taxon>
        <taxon>Bathycoccaceae</taxon>
        <taxon>Bathycoccus</taxon>
    </lineage>
</organism>
<dbReference type="SUPFAM" id="SSF51197">
    <property type="entry name" value="Clavaminate synthase-like"/>
    <property type="match status" value="1"/>
</dbReference>
<accession>K8EB80</accession>
<dbReference type="Proteomes" id="UP000198341">
    <property type="component" value="Chromosome 2"/>
</dbReference>
<evidence type="ECO:0000256" key="1">
    <source>
        <dbReference type="ARBA" id="ARBA00006801"/>
    </source>
</evidence>
<feature type="domain" description="JmjC" evidence="3">
    <location>
        <begin position="278"/>
        <end position="428"/>
    </location>
</feature>
<comment type="similarity">
    <text evidence="1">Belongs to the JARID1 histone demethylase family.</text>
</comment>
<evidence type="ECO:0000313" key="5">
    <source>
        <dbReference type="Proteomes" id="UP000198341"/>
    </source>
</evidence>
<evidence type="ECO:0000259" key="3">
    <source>
        <dbReference type="PROSITE" id="PS51184"/>
    </source>
</evidence>
<dbReference type="OrthoDB" id="47172at2759"/>
<evidence type="ECO:0000256" key="2">
    <source>
        <dbReference type="SAM" id="MobiDB-lite"/>
    </source>
</evidence>
<gene>
    <name evidence="4" type="ORF">Bathy02g02190</name>
</gene>
<dbReference type="EMBL" id="FO082277">
    <property type="protein sequence ID" value="CCO15091.1"/>
    <property type="molecule type" value="Genomic_DNA"/>
</dbReference>
<dbReference type="RefSeq" id="XP_007514851.1">
    <property type="nucleotide sequence ID" value="XM_007514789.1"/>
</dbReference>
<dbReference type="eggNOG" id="KOG2132">
    <property type="taxonomic scope" value="Eukaryota"/>
</dbReference>
<name>K8EB80_9CHLO</name>
<dbReference type="Gene3D" id="2.60.120.650">
    <property type="entry name" value="Cupin"/>
    <property type="match status" value="1"/>
</dbReference>
<dbReference type="KEGG" id="bpg:Bathy02g02190"/>
<dbReference type="PANTHER" id="PTHR12461">
    <property type="entry name" value="HYPOXIA-INDUCIBLE FACTOR 1 ALPHA INHIBITOR-RELATED"/>
    <property type="match status" value="1"/>
</dbReference>
<dbReference type="Pfam" id="PF13621">
    <property type="entry name" value="Cupin_8"/>
    <property type="match status" value="1"/>
</dbReference>
<dbReference type="PROSITE" id="PS51184">
    <property type="entry name" value="JMJC"/>
    <property type="match status" value="1"/>
</dbReference>
<dbReference type="GeneID" id="19017333"/>
<protein>
    <recommendedName>
        <fullName evidence="3">JmjC domain-containing protein</fullName>
    </recommendedName>
</protein>
<dbReference type="PANTHER" id="PTHR12461:SF105">
    <property type="entry name" value="HYPOXIA-INDUCIBLE FACTOR 1-ALPHA INHIBITOR"/>
    <property type="match status" value="1"/>
</dbReference>
<dbReference type="InterPro" id="IPR003347">
    <property type="entry name" value="JmjC_dom"/>
</dbReference>
<dbReference type="AlphaFoldDB" id="K8EB80"/>
<dbReference type="SMART" id="SM00558">
    <property type="entry name" value="JmjC"/>
    <property type="match status" value="1"/>
</dbReference>
<reference evidence="4 5" key="1">
    <citation type="submission" date="2011-10" db="EMBL/GenBank/DDBJ databases">
        <authorList>
            <person name="Genoscope - CEA"/>
        </authorList>
    </citation>
    <scope>NUCLEOTIDE SEQUENCE [LARGE SCALE GENOMIC DNA]</scope>
    <source>
        <strain evidence="4 5">RCC 1105</strain>
    </source>
</reference>
<evidence type="ECO:0000313" key="4">
    <source>
        <dbReference type="EMBL" id="CCO15091.1"/>
    </source>
</evidence>
<feature type="region of interest" description="Disordered" evidence="2">
    <location>
        <begin position="1"/>
        <end position="23"/>
    </location>
</feature>
<keyword evidence="5" id="KW-1185">Reference proteome</keyword>